<dbReference type="EMBL" id="PCMW01000082">
    <property type="protein sequence ID" value="PDS22642.1"/>
    <property type="molecule type" value="Genomic_DNA"/>
</dbReference>
<proteinExistence type="predicted"/>
<organism evidence="1 2">
    <name type="scientific">Flavobacterium branchiophilum</name>
    <dbReference type="NCBI Taxonomy" id="55197"/>
    <lineage>
        <taxon>Bacteria</taxon>
        <taxon>Pseudomonadati</taxon>
        <taxon>Bacteroidota</taxon>
        <taxon>Flavobacteriia</taxon>
        <taxon>Flavobacteriales</taxon>
        <taxon>Flavobacteriaceae</taxon>
        <taxon>Flavobacterium</taxon>
    </lineage>
</organism>
<dbReference type="AlphaFoldDB" id="A0A2H3KJU5"/>
<name>A0A2H3KJU5_9FLAO</name>
<dbReference type="Proteomes" id="UP000220828">
    <property type="component" value="Unassembled WGS sequence"/>
</dbReference>
<comment type="caution">
    <text evidence="1">The sequence shown here is derived from an EMBL/GenBank/DDBJ whole genome shotgun (WGS) entry which is preliminary data.</text>
</comment>
<dbReference type="RefSeq" id="WP_097554710.1">
    <property type="nucleotide sequence ID" value="NZ_PCMW01000082.1"/>
</dbReference>
<gene>
    <name evidence="1" type="ORF">B0A77_12920</name>
</gene>
<sequence>MDLTFKKIFGKHKHLTISFWKVLLPINAPIESIVYISREQVLEIVGFTNSIIEVRCKNQRQFRVTTPFFWTNSFKQRLLFNASTARSNS</sequence>
<evidence type="ECO:0000313" key="1">
    <source>
        <dbReference type="EMBL" id="PDS22642.1"/>
    </source>
</evidence>
<protein>
    <submittedName>
        <fullName evidence="1">Uncharacterized protein</fullName>
    </submittedName>
</protein>
<evidence type="ECO:0000313" key="2">
    <source>
        <dbReference type="Proteomes" id="UP000220828"/>
    </source>
</evidence>
<reference evidence="1 2" key="1">
    <citation type="submission" date="2017-09" db="EMBL/GenBank/DDBJ databases">
        <title>Whole genomes of Flavobacteriaceae.</title>
        <authorList>
            <person name="Stine C."/>
            <person name="Li C."/>
            <person name="Tadesse D."/>
        </authorList>
    </citation>
    <scope>NUCLEOTIDE SEQUENCE [LARGE SCALE GENOMIC DNA]</scope>
    <source>
        <strain evidence="1 2">ATCC 35036</strain>
    </source>
</reference>
<accession>A0A2H3KJU5</accession>
<dbReference type="Pfam" id="PF12784">
    <property type="entry name" value="PDDEXK_2"/>
    <property type="match status" value="1"/>
</dbReference>